<feature type="region of interest" description="Disordered" evidence="1">
    <location>
        <begin position="234"/>
        <end position="359"/>
    </location>
</feature>
<feature type="compositionally biased region" description="Low complexity" evidence="1">
    <location>
        <begin position="282"/>
        <end position="346"/>
    </location>
</feature>
<gene>
    <name evidence="3" type="ORF">D9758_000805</name>
</gene>
<dbReference type="InterPro" id="IPR000261">
    <property type="entry name" value="EH_dom"/>
</dbReference>
<dbReference type="Gene3D" id="1.10.238.10">
    <property type="entry name" value="EF-hand"/>
    <property type="match status" value="1"/>
</dbReference>
<dbReference type="SUPFAM" id="SSF47473">
    <property type="entry name" value="EF-hand"/>
    <property type="match status" value="1"/>
</dbReference>
<reference evidence="3 4" key="1">
    <citation type="journal article" date="2020" name="ISME J.">
        <title>Uncovering the hidden diversity of litter-decomposition mechanisms in mushroom-forming fungi.</title>
        <authorList>
            <person name="Floudas D."/>
            <person name="Bentzer J."/>
            <person name="Ahren D."/>
            <person name="Johansson T."/>
            <person name="Persson P."/>
            <person name="Tunlid A."/>
        </authorList>
    </citation>
    <scope>NUCLEOTIDE SEQUENCE [LARGE SCALE GENOMIC DNA]</scope>
    <source>
        <strain evidence="3 4">CBS 291.85</strain>
    </source>
</reference>
<feature type="region of interest" description="Disordered" evidence="1">
    <location>
        <begin position="33"/>
        <end position="214"/>
    </location>
</feature>
<dbReference type="OrthoDB" id="10045710at2759"/>
<organism evidence="3 4">
    <name type="scientific">Tetrapyrgos nigripes</name>
    <dbReference type="NCBI Taxonomy" id="182062"/>
    <lineage>
        <taxon>Eukaryota</taxon>
        <taxon>Fungi</taxon>
        <taxon>Dikarya</taxon>
        <taxon>Basidiomycota</taxon>
        <taxon>Agaricomycotina</taxon>
        <taxon>Agaricomycetes</taxon>
        <taxon>Agaricomycetidae</taxon>
        <taxon>Agaricales</taxon>
        <taxon>Marasmiineae</taxon>
        <taxon>Marasmiaceae</taxon>
        <taxon>Tetrapyrgos</taxon>
    </lineage>
</organism>
<feature type="domain" description="EH" evidence="2">
    <location>
        <begin position="455"/>
        <end position="506"/>
    </location>
</feature>
<dbReference type="Proteomes" id="UP000559256">
    <property type="component" value="Unassembled WGS sequence"/>
</dbReference>
<protein>
    <recommendedName>
        <fullName evidence="2">EH domain-containing protein</fullName>
    </recommendedName>
</protein>
<dbReference type="EMBL" id="JAACJM010000003">
    <property type="protein sequence ID" value="KAF5373848.1"/>
    <property type="molecule type" value="Genomic_DNA"/>
</dbReference>
<feature type="compositionally biased region" description="Low complexity" evidence="1">
    <location>
        <begin position="261"/>
        <end position="272"/>
    </location>
</feature>
<proteinExistence type="predicted"/>
<accession>A0A8H5GZ77</accession>
<evidence type="ECO:0000259" key="2">
    <source>
        <dbReference type="Pfam" id="PF12763"/>
    </source>
</evidence>
<evidence type="ECO:0000256" key="1">
    <source>
        <dbReference type="SAM" id="MobiDB-lite"/>
    </source>
</evidence>
<feature type="compositionally biased region" description="Polar residues" evidence="1">
    <location>
        <begin position="133"/>
        <end position="145"/>
    </location>
</feature>
<dbReference type="AlphaFoldDB" id="A0A8H5GZ77"/>
<name>A0A8H5GZ77_9AGAR</name>
<dbReference type="Pfam" id="PF12763">
    <property type="entry name" value="EH"/>
    <property type="match status" value="1"/>
</dbReference>
<keyword evidence="4" id="KW-1185">Reference proteome</keyword>
<feature type="compositionally biased region" description="Polar residues" evidence="1">
    <location>
        <begin position="234"/>
        <end position="252"/>
    </location>
</feature>
<comment type="caution">
    <text evidence="3">The sequence shown here is derived from an EMBL/GenBank/DDBJ whole genome shotgun (WGS) entry which is preliminary data.</text>
</comment>
<sequence length="547" mass="59331">MTERSKLDADQFEYPPLLMSTSVQSRVKAFESLAGSSAPSQMHDLLDHSAQNLPYAPRQRKSPSPSPPTLGLKTSLIDLKDWVVDDGSPPRTNGFHAKKTPTKTTFIPPLINLDPDSPPKTPKAPPLPPRKPSTGNLRSFSSSSLPIAKHSAPPIATRRSDSLTVEHTYPPPPKLEPNRSRHAPASSVSSFQSVSLSSDTDPGTPGSVSSNFIATYPIDHDDDAISLDESFENVSTTSLGSPTTTILNNDWSKPSLPPRPSASTSTSSSSGRRPPPPPPPSSYAERSSASDRSSLLSNKSTLSSASNTTATSFTSASTHNPSIRSLKSPPLLPLKNPTLSPLPNLTVNSLPTTRPTPIPSAVRPRYEQLFNGIVVQKRKAQLLRNREWEKAGRPSLLSPGPLSPRRTRPGWRGLSIDLITGGDDLLNTSDSTGQRGIETNEELDVDTHVGPTERLEGYIVRIVWSRSKLPKEKLGAIWSECDPSTKGSLDRDSFCKGMWRIDEELRKSQMGIGRVPSSPATSISSITSSWTTVGRTPIQMRSRDFLR</sequence>
<feature type="compositionally biased region" description="Pro residues" evidence="1">
    <location>
        <begin position="116"/>
        <end position="131"/>
    </location>
</feature>
<dbReference type="InterPro" id="IPR011992">
    <property type="entry name" value="EF-hand-dom_pair"/>
</dbReference>
<feature type="compositionally biased region" description="Low complexity" evidence="1">
    <location>
        <begin position="186"/>
        <end position="198"/>
    </location>
</feature>
<evidence type="ECO:0000313" key="3">
    <source>
        <dbReference type="EMBL" id="KAF5373848.1"/>
    </source>
</evidence>
<evidence type="ECO:0000313" key="4">
    <source>
        <dbReference type="Proteomes" id="UP000559256"/>
    </source>
</evidence>